<dbReference type="GO" id="GO:0016020">
    <property type="term" value="C:membrane"/>
    <property type="evidence" value="ECO:0007669"/>
    <property type="project" value="TreeGrafter"/>
</dbReference>
<evidence type="ECO:0000313" key="2">
    <source>
        <dbReference type="EMBL" id="KAF5730860.1"/>
    </source>
</evidence>
<organism evidence="2 3">
    <name type="scientific">Tripterygium wilfordii</name>
    <name type="common">Thunder God vine</name>
    <dbReference type="NCBI Taxonomy" id="458696"/>
    <lineage>
        <taxon>Eukaryota</taxon>
        <taxon>Viridiplantae</taxon>
        <taxon>Streptophyta</taxon>
        <taxon>Embryophyta</taxon>
        <taxon>Tracheophyta</taxon>
        <taxon>Spermatophyta</taxon>
        <taxon>Magnoliopsida</taxon>
        <taxon>eudicotyledons</taxon>
        <taxon>Gunneridae</taxon>
        <taxon>Pentapetalae</taxon>
        <taxon>rosids</taxon>
        <taxon>fabids</taxon>
        <taxon>Celastrales</taxon>
        <taxon>Celastraceae</taxon>
        <taxon>Tripterygium</taxon>
    </lineage>
</organism>
<keyword evidence="1" id="KW-1133">Transmembrane helix</keyword>
<keyword evidence="1" id="KW-0812">Transmembrane</keyword>
<dbReference type="AlphaFoldDB" id="A0A7J7C9T5"/>
<sequence length="311" mass="35731">MSFTTGSSKDSWHPVMTADTTVTSYWLNWRFLLCGIWVVIVIVFSSLIIWKNEDCGRKKGVSGETKLETERTLLYEDETWRPCLKGIHPAWLLAFRVSSFFVLVVLLAIATVVDGSSIFYYYTQWTFILVTFYFGLGSLFSMYGCYQYHKRVGGDKVDNVEVDAEQGTSAAPAHRQAAGKWAYLFQIIFQMNAGAVLLTDCVFWFILVPLLEIKDYNINPVSITCCIKFEFTDLLRGHASPMLRHFRSDHKAETHIVFEMVSRFLSVFKIVSRCKTNFKGSVKKLALTFSNREFSHRRGSYRVDDEQAIQV</sequence>
<evidence type="ECO:0000256" key="1">
    <source>
        <dbReference type="SAM" id="Phobius"/>
    </source>
</evidence>
<name>A0A7J7C9T5_TRIWF</name>
<dbReference type="InParanoid" id="A0A7J7C9T5"/>
<gene>
    <name evidence="2" type="ORF">HS088_TW19G00460</name>
</gene>
<dbReference type="Proteomes" id="UP000593562">
    <property type="component" value="Unassembled WGS sequence"/>
</dbReference>
<keyword evidence="3" id="KW-1185">Reference proteome</keyword>
<feature type="transmembrane region" description="Helical" evidence="1">
    <location>
        <begin position="125"/>
        <end position="146"/>
    </location>
</feature>
<protein>
    <submittedName>
        <fullName evidence="2">Uncharacterized protein</fullName>
    </submittedName>
</protein>
<comment type="caution">
    <text evidence="2">The sequence shown here is derived from an EMBL/GenBank/DDBJ whole genome shotgun (WGS) entry which is preliminary data.</text>
</comment>
<reference evidence="2 3" key="1">
    <citation type="journal article" date="2020" name="Nat. Commun.">
        <title>Genome of Tripterygium wilfordii and identification of cytochrome P450 involved in triptolide biosynthesis.</title>
        <authorList>
            <person name="Tu L."/>
            <person name="Su P."/>
            <person name="Zhang Z."/>
            <person name="Gao L."/>
            <person name="Wang J."/>
            <person name="Hu T."/>
            <person name="Zhou J."/>
            <person name="Zhang Y."/>
            <person name="Zhao Y."/>
            <person name="Liu Y."/>
            <person name="Song Y."/>
            <person name="Tong Y."/>
            <person name="Lu Y."/>
            <person name="Yang J."/>
            <person name="Xu C."/>
            <person name="Jia M."/>
            <person name="Peters R.J."/>
            <person name="Huang L."/>
            <person name="Gao W."/>
        </authorList>
    </citation>
    <scope>NUCLEOTIDE SEQUENCE [LARGE SCALE GENOMIC DNA]</scope>
    <source>
        <strain evidence="3">cv. XIE 37</strain>
        <tissue evidence="2">Leaf</tissue>
    </source>
</reference>
<dbReference type="EMBL" id="JAAARO010000019">
    <property type="protein sequence ID" value="KAF5730860.1"/>
    <property type="molecule type" value="Genomic_DNA"/>
</dbReference>
<dbReference type="PANTHER" id="PTHR12242">
    <property type="entry name" value="OS02G0130600 PROTEIN-RELATED"/>
    <property type="match status" value="1"/>
</dbReference>
<evidence type="ECO:0000313" key="3">
    <source>
        <dbReference type="Proteomes" id="UP000593562"/>
    </source>
</evidence>
<dbReference type="PANTHER" id="PTHR12242:SF22">
    <property type="entry name" value="OS02G0130600 PROTEIN"/>
    <property type="match status" value="1"/>
</dbReference>
<accession>A0A7J7C9T5</accession>
<proteinExistence type="predicted"/>
<feature type="transmembrane region" description="Helical" evidence="1">
    <location>
        <begin position="90"/>
        <end position="113"/>
    </location>
</feature>
<feature type="transmembrane region" description="Helical" evidence="1">
    <location>
        <begin position="29"/>
        <end position="50"/>
    </location>
</feature>
<keyword evidence="1" id="KW-0472">Membrane</keyword>
<feature type="transmembrane region" description="Helical" evidence="1">
    <location>
        <begin position="183"/>
        <end position="207"/>
    </location>
</feature>